<evidence type="ECO:0000256" key="1">
    <source>
        <dbReference type="SAM" id="MobiDB-lite"/>
    </source>
</evidence>
<keyword evidence="3" id="KW-1185">Reference proteome</keyword>
<reference evidence="2 3" key="1">
    <citation type="submission" date="2020-03" db="EMBL/GenBank/DDBJ databases">
        <title>Hydrogenophaga sp. nov. isolated from cyanobacterial mat.</title>
        <authorList>
            <person name="Thorat V."/>
            <person name="Kirdat K."/>
            <person name="Tiwarekar B."/>
            <person name="Costa E.D."/>
            <person name="Yadav A."/>
        </authorList>
    </citation>
    <scope>NUCLEOTIDE SEQUENCE [LARGE SCALE GENOMIC DNA]</scope>
    <source>
        <strain evidence="2 3">BA0156</strain>
    </source>
</reference>
<dbReference type="KEGG" id="hcz:G9Q37_12900"/>
<gene>
    <name evidence="2" type="ORF">G9Q37_12900</name>
</gene>
<dbReference type="RefSeq" id="WP_166227593.1">
    <property type="nucleotide sequence ID" value="NZ_CP049989.1"/>
</dbReference>
<feature type="region of interest" description="Disordered" evidence="1">
    <location>
        <begin position="1"/>
        <end position="29"/>
    </location>
</feature>
<dbReference type="EMBL" id="CP049989">
    <property type="protein sequence ID" value="QIM52975.1"/>
    <property type="molecule type" value="Genomic_DNA"/>
</dbReference>
<sequence>MKRSSSRAGHGQPLAPAAPARQSPPPPLPPAWLADVTHQLRRRNQLTHAMFGVRLTPAALERLITEVEAFNEAVRRLQAHHDDPGLCLPIARAQIERARFVCDPRSNPASGAPPVPGPAGAPPHIAMPEGVAALMQRFDTLDCWGPLGDAHAQWIDEGLACLERWAHGGADPRTAWALLLIDRLQAAFTALLFSGHQTLHGLERLRPALNAFVGLCEQSQQQRPGPSALEPPSRELVARAWGLCRAGAGAQCAEPDPRSALDKDTRALAQALAQRDNRLVLQYRNRVQHGLHLQGLAPTEAQQGLIAQAQARVGRAAQTAPRSRATFDSH</sequence>
<accession>A0A6G8IIX4</accession>
<organism evidence="2 3">
    <name type="scientific">Hydrogenophaga crocea</name>
    <dbReference type="NCBI Taxonomy" id="2716225"/>
    <lineage>
        <taxon>Bacteria</taxon>
        <taxon>Pseudomonadati</taxon>
        <taxon>Pseudomonadota</taxon>
        <taxon>Betaproteobacteria</taxon>
        <taxon>Burkholderiales</taxon>
        <taxon>Comamonadaceae</taxon>
        <taxon>Hydrogenophaga</taxon>
    </lineage>
</organism>
<dbReference type="AlphaFoldDB" id="A0A6G8IIX4"/>
<protein>
    <submittedName>
        <fullName evidence="2">Uncharacterized protein</fullName>
    </submittedName>
</protein>
<proteinExistence type="predicted"/>
<name>A0A6G8IIX4_9BURK</name>
<evidence type="ECO:0000313" key="2">
    <source>
        <dbReference type="EMBL" id="QIM52975.1"/>
    </source>
</evidence>
<dbReference type="Proteomes" id="UP000503162">
    <property type="component" value="Chromosome"/>
</dbReference>
<evidence type="ECO:0000313" key="3">
    <source>
        <dbReference type="Proteomes" id="UP000503162"/>
    </source>
</evidence>